<protein>
    <submittedName>
        <fullName evidence="1">Uncharacterized protein</fullName>
    </submittedName>
</protein>
<proteinExistence type="predicted"/>
<dbReference type="AlphaFoldDB" id="A0AAD3H963"/>
<accession>A0AAD3H963</accession>
<evidence type="ECO:0000313" key="2">
    <source>
        <dbReference type="Proteomes" id="UP001054902"/>
    </source>
</evidence>
<dbReference type="EMBL" id="BLLK01000047">
    <property type="protein sequence ID" value="GFH54603.1"/>
    <property type="molecule type" value="Genomic_DNA"/>
</dbReference>
<gene>
    <name evidence="1" type="ORF">CTEN210_11079</name>
</gene>
<sequence length="323" mass="36466">MFSLKDNGTMKNSDINLKSICVLFGGGYFYEEDAQRGLAWIVAESLQRLYKHKTPPSKAVVEKVVSHFAGFDYLYEYDPNEILISAAKHAGCDPSSALMLLSLELEPECSKDWDNCYFVSTFLMHLVQSHESDKEHADANRLKVLKYMEVSVWTPKYCCGRSEITKISSLGDFSTLSNYIKAGFKYFPDIGGILFLKDRKGISVLDYALETFGEAKAKKHKDLFLQWFPWAYHIQDHNGRSLHQEVIAKACHTVKGDAYFFATLSETQLKEKDPVTMLCLFAVSAVGKRADLNTCFLLLSRQPSVLESSGSVGLFNNKKKRLA</sequence>
<name>A0AAD3H963_9STRA</name>
<reference evidence="1 2" key="1">
    <citation type="journal article" date="2021" name="Sci. Rep.">
        <title>The genome of the diatom Chaetoceros tenuissimus carries an ancient integrated fragment of an extant virus.</title>
        <authorList>
            <person name="Hongo Y."/>
            <person name="Kimura K."/>
            <person name="Takaki Y."/>
            <person name="Yoshida Y."/>
            <person name="Baba S."/>
            <person name="Kobayashi G."/>
            <person name="Nagasaki K."/>
            <person name="Hano T."/>
            <person name="Tomaru Y."/>
        </authorList>
    </citation>
    <scope>NUCLEOTIDE SEQUENCE [LARGE SCALE GENOMIC DNA]</scope>
    <source>
        <strain evidence="1 2">NIES-3715</strain>
    </source>
</reference>
<dbReference type="Proteomes" id="UP001054902">
    <property type="component" value="Unassembled WGS sequence"/>
</dbReference>
<evidence type="ECO:0000313" key="1">
    <source>
        <dbReference type="EMBL" id="GFH54603.1"/>
    </source>
</evidence>
<organism evidence="1 2">
    <name type="scientific">Chaetoceros tenuissimus</name>
    <dbReference type="NCBI Taxonomy" id="426638"/>
    <lineage>
        <taxon>Eukaryota</taxon>
        <taxon>Sar</taxon>
        <taxon>Stramenopiles</taxon>
        <taxon>Ochrophyta</taxon>
        <taxon>Bacillariophyta</taxon>
        <taxon>Coscinodiscophyceae</taxon>
        <taxon>Chaetocerotophycidae</taxon>
        <taxon>Chaetocerotales</taxon>
        <taxon>Chaetocerotaceae</taxon>
        <taxon>Chaetoceros</taxon>
    </lineage>
</organism>
<keyword evidence="2" id="KW-1185">Reference proteome</keyword>
<comment type="caution">
    <text evidence="1">The sequence shown here is derived from an EMBL/GenBank/DDBJ whole genome shotgun (WGS) entry which is preliminary data.</text>
</comment>